<dbReference type="Proteomes" id="UP000813824">
    <property type="component" value="Unassembled WGS sequence"/>
</dbReference>
<name>A0A8K0XL32_9AGAR</name>
<organism evidence="1 2">
    <name type="scientific">Cristinia sonorae</name>
    <dbReference type="NCBI Taxonomy" id="1940300"/>
    <lineage>
        <taxon>Eukaryota</taxon>
        <taxon>Fungi</taxon>
        <taxon>Dikarya</taxon>
        <taxon>Basidiomycota</taxon>
        <taxon>Agaricomycotina</taxon>
        <taxon>Agaricomycetes</taxon>
        <taxon>Agaricomycetidae</taxon>
        <taxon>Agaricales</taxon>
        <taxon>Pleurotineae</taxon>
        <taxon>Stephanosporaceae</taxon>
        <taxon>Cristinia</taxon>
    </lineage>
</organism>
<proteinExistence type="predicted"/>
<evidence type="ECO:0008006" key="3">
    <source>
        <dbReference type="Google" id="ProtNLM"/>
    </source>
</evidence>
<sequence>MSLSTTLNVPFPPQRIHSTMSIAKAPLTLPAELIDHTIDYLADDLECLRACTSVSWTFLRSARQHLFRKVAVNAPSEHAGQGYTPFLDFLTRTPEVCAYIHHVKFAELHSQPFPECQQYPSLCSHFLGQMLSHLPHLRTLMFEEGTYFPCQCPKDLPNTTSQPPSTNTRLHSLSLRSVRIGTRQDLSSLLRHFAEVHTLEVSDLRVQRSWDGHEGEEGRHAGEERCVEVRSLALNIAHVHDAVASKALSAALGDVLNFAALREVSFGFNHAQHIEPFGNLVSRSAKHLESLTVRLPAHPCMQIPCESYLDTSASDLKGGIDPDGDHFSGRMATSSTLVLPKPKIPGFR</sequence>
<dbReference type="OrthoDB" id="2848267at2759"/>
<evidence type="ECO:0000313" key="1">
    <source>
        <dbReference type="EMBL" id="KAH8086013.1"/>
    </source>
</evidence>
<reference evidence="1" key="1">
    <citation type="journal article" date="2021" name="New Phytol.">
        <title>Evolutionary innovations through gain and loss of genes in the ectomycorrhizal Boletales.</title>
        <authorList>
            <person name="Wu G."/>
            <person name="Miyauchi S."/>
            <person name="Morin E."/>
            <person name="Kuo A."/>
            <person name="Drula E."/>
            <person name="Varga T."/>
            <person name="Kohler A."/>
            <person name="Feng B."/>
            <person name="Cao Y."/>
            <person name="Lipzen A."/>
            <person name="Daum C."/>
            <person name="Hundley H."/>
            <person name="Pangilinan J."/>
            <person name="Johnson J."/>
            <person name="Barry K."/>
            <person name="LaButti K."/>
            <person name="Ng V."/>
            <person name="Ahrendt S."/>
            <person name="Min B."/>
            <person name="Choi I.G."/>
            <person name="Park H."/>
            <person name="Plett J.M."/>
            <person name="Magnuson J."/>
            <person name="Spatafora J.W."/>
            <person name="Nagy L.G."/>
            <person name="Henrissat B."/>
            <person name="Grigoriev I.V."/>
            <person name="Yang Z.L."/>
            <person name="Xu J."/>
            <person name="Martin F.M."/>
        </authorList>
    </citation>
    <scope>NUCLEOTIDE SEQUENCE</scope>
    <source>
        <strain evidence="1">KKN 215</strain>
    </source>
</reference>
<evidence type="ECO:0000313" key="2">
    <source>
        <dbReference type="Proteomes" id="UP000813824"/>
    </source>
</evidence>
<gene>
    <name evidence="1" type="ORF">BXZ70DRAFT_557956</name>
</gene>
<dbReference type="AlphaFoldDB" id="A0A8K0XL32"/>
<accession>A0A8K0XL32</accession>
<dbReference type="EMBL" id="JAEVFJ010000043">
    <property type="protein sequence ID" value="KAH8086013.1"/>
    <property type="molecule type" value="Genomic_DNA"/>
</dbReference>
<keyword evidence="2" id="KW-1185">Reference proteome</keyword>
<protein>
    <recommendedName>
        <fullName evidence="3">F-box domain-containing protein</fullName>
    </recommendedName>
</protein>
<comment type="caution">
    <text evidence="1">The sequence shown here is derived from an EMBL/GenBank/DDBJ whole genome shotgun (WGS) entry which is preliminary data.</text>
</comment>